<dbReference type="GO" id="GO:0005737">
    <property type="term" value="C:cytoplasm"/>
    <property type="evidence" value="ECO:0007669"/>
    <property type="project" value="TreeGrafter"/>
</dbReference>
<organism evidence="3 4">
    <name type="scientific">Elsinoe batatas</name>
    <dbReference type="NCBI Taxonomy" id="2601811"/>
    <lineage>
        <taxon>Eukaryota</taxon>
        <taxon>Fungi</taxon>
        <taxon>Dikarya</taxon>
        <taxon>Ascomycota</taxon>
        <taxon>Pezizomycotina</taxon>
        <taxon>Dothideomycetes</taxon>
        <taxon>Dothideomycetidae</taxon>
        <taxon>Myriangiales</taxon>
        <taxon>Elsinoaceae</taxon>
        <taxon>Elsinoe</taxon>
    </lineage>
</organism>
<protein>
    <recommendedName>
        <fullName evidence="5">Dipeptidyl peptidase 3</fullName>
    </recommendedName>
</protein>
<reference evidence="3" key="1">
    <citation type="submission" date="2021-07" db="EMBL/GenBank/DDBJ databases">
        <title>Elsinoe batatas strain:CRI-CJ2 Genome sequencing and assembly.</title>
        <authorList>
            <person name="Huang L."/>
        </authorList>
    </citation>
    <scope>NUCLEOTIDE SEQUENCE</scope>
    <source>
        <strain evidence="3">CRI-CJ2</strain>
    </source>
</reference>
<sequence>MGLAEHFDSLTKNEKLYAHHAARAAWYGTPIIFEQVSEEAAGIFRFIMSAFHLCAGDWKYFAALRWINEDDLDHFLNYSATFLSNMGNFYGSGDSKFIPAVPSTSLEAFAARSEQLRSSLAPIVDAMYAVPPYSLGFPGNPTTSAYYPGAEQISQEEIAMVSQELQKHSIYLENTRIRKVRADNDFTFEVLQASVDPGLVVEFTVTGRDYRIKLLRGDHSQALRKVCGSWEEAIPHAASDWQREYIKEYVQSFRTGDLNIYREALKKWVRHLSPTVEDIFGFGLVAIKDVQATELVTRLVDMSDTFITSLGPFEKSLFDPPDFTCIHTLSYCSSILFGGINLPNYNDLRQEYGFKNVIISNRMSAESSDSLLCPFVDEDELARYQRHRYAAYYTWVVLHELLGHGTSQLLAETAPGVYNFDINHPPISPLTNSAVMSWFKYGETWTSCFEDLSTTVDECRAELVGAYLMDDKELLALFGYTDDTSITADDVTYNLYMQQGTGTDGLRALADYNIDSGRWGQDH</sequence>
<evidence type="ECO:0000313" key="3">
    <source>
        <dbReference type="EMBL" id="KAG8627622.1"/>
    </source>
</evidence>
<name>A0A8K0L1Z3_9PEZI</name>
<accession>A0A8K0L1Z3</accession>
<keyword evidence="1" id="KW-0479">Metal-binding</keyword>
<evidence type="ECO:0000313" key="4">
    <source>
        <dbReference type="Proteomes" id="UP000809789"/>
    </source>
</evidence>
<dbReference type="GO" id="GO:0008239">
    <property type="term" value="F:dipeptidyl-peptidase activity"/>
    <property type="evidence" value="ECO:0007669"/>
    <property type="project" value="TreeGrafter"/>
</dbReference>
<keyword evidence="4" id="KW-1185">Reference proteome</keyword>
<dbReference type="AlphaFoldDB" id="A0A8K0L1Z3"/>
<dbReference type="PANTHER" id="PTHR23422:SF11">
    <property type="entry name" value="DIPEPTIDYL PEPTIDASE 3"/>
    <property type="match status" value="1"/>
</dbReference>
<keyword evidence="2" id="KW-0378">Hydrolase</keyword>
<dbReference type="OrthoDB" id="4694525at2759"/>
<dbReference type="GO" id="GO:0046872">
    <property type="term" value="F:metal ion binding"/>
    <property type="evidence" value="ECO:0007669"/>
    <property type="project" value="UniProtKB-KW"/>
</dbReference>
<evidence type="ECO:0008006" key="5">
    <source>
        <dbReference type="Google" id="ProtNLM"/>
    </source>
</evidence>
<comment type="caution">
    <text evidence="3">The sequence shown here is derived from an EMBL/GenBank/DDBJ whole genome shotgun (WGS) entry which is preliminary data.</text>
</comment>
<dbReference type="InterPro" id="IPR039461">
    <property type="entry name" value="Peptidase_M49"/>
</dbReference>
<evidence type="ECO:0000256" key="1">
    <source>
        <dbReference type="ARBA" id="ARBA00022723"/>
    </source>
</evidence>
<dbReference type="Proteomes" id="UP000809789">
    <property type="component" value="Unassembled WGS sequence"/>
</dbReference>
<proteinExistence type="predicted"/>
<dbReference type="EMBL" id="JAESVG020000005">
    <property type="protein sequence ID" value="KAG8627622.1"/>
    <property type="molecule type" value="Genomic_DNA"/>
</dbReference>
<gene>
    <name evidence="3" type="ORF">KVT40_005105</name>
</gene>
<dbReference type="Gene3D" id="3.30.540.30">
    <property type="match status" value="2"/>
</dbReference>
<dbReference type="Pfam" id="PF03571">
    <property type="entry name" value="Peptidase_M49"/>
    <property type="match status" value="1"/>
</dbReference>
<evidence type="ECO:0000256" key="2">
    <source>
        <dbReference type="ARBA" id="ARBA00022801"/>
    </source>
</evidence>
<dbReference type="PANTHER" id="PTHR23422">
    <property type="entry name" value="DIPEPTIDYL PEPTIDASE III-RELATED"/>
    <property type="match status" value="1"/>
</dbReference>